<proteinExistence type="predicted"/>
<evidence type="ECO:0000313" key="2">
    <source>
        <dbReference type="Proteomes" id="UP000092154"/>
    </source>
</evidence>
<dbReference type="EMBL" id="KV448506">
    <property type="protein sequence ID" value="OAX35381.1"/>
    <property type="molecule type" value="Genomic_DNA"/>
</dbReference>
<dbReference type="Proteomes" id="UP000092154">
    <property type="component" value="Unassembled WGS sequence"/>
</dbReference>
<name>A0A1B7MS06_9AGAM</name>
<evidence type="ECO:0000313" key="1">
    <source>
        <dbReference type="EMBL" id="OAX35381.1"/>
    </source>
</evidence>
<keyword evidence="2" id="KW-1185">Reference proteome</keyword>
<reference evidence="1 2" key="1">
    <citation type="submission" date="2016-06" db="EMBL/GenBank/DDBJ databases">
        <title>Comparative genomics of the ectomycorrhizal sister species Rhizopogon vinicolor and Rhizopogon vesiculosus (Basidiomycota: Boletales) reveals a divergence of the mating type B locus.</title>
        <authorList>
            <consortium name="DOE Joint Genome Institute"/>
            <person name="Mujic A.B."/>
            <person name="Kuo A."/>
            <person name="Tritt A."/>
            <person name="Lipzen A."/>
            <person name="Chen C."/>
            <person name="Johnson J."/>
            <person name="Sharma A."/>
            <person name="Barry K."/>
            <person name="Grigoriev I.V."/>
            <person name="Spatafora J.W."/>
        </authorList>
    </citation>
    <scope>NUCLEOTIDE SEQUENCE [LARGE SCALE GENOMIC DNA]</scope>
    <source>
        <strain evidence="1 2">AM-OR11-026</strain>
    </source>
</reference>
<accession>A0A1B7MS06</accession>
<protein>
    <submittedName>
        <fullName evidence="1">Uncharacterized protein</fullName>
    </submittedName>
</protein>
<dbReference type="InParanoid" id="A0A1B7MS06"/>
<gene>
    <name evidence="1" type="ORF">K503DRAFT_372076</name>
</gene>
<dbReference type="AlphaFoldDB" id="A0A1B7MS06"/>
<organism evidence="1 2">
    <name type="scientific">Rhizopogon vinicolor AM-OR11-026</name>
    <dbReference type="NCBI Taxonomy" id="1314800"/>
    <lineage>
        <taxon>Eukaryota</taxon>
        <taxon>Fungi</taxon>
        <taxon>Dikarya</taxon>
        <taxon>Basidiomycota</taxon>
        <taxon>Agaricomycotina</taxon>
        <taxon>Agaricomycetes</taxon>
        <taxon>Agaricomycetidae</taxon>
        <taxon>Boletales</taxon>
        <taxon>Suillineae</taxon>
        <taxon>Rhizopogonaceae</taxon>
        <taxon>Rhizopogon</taxon>
    </lineage>
</organism>
<sequence length="80" mass="9213">MQDPEELDCVLKHSNDPIISQIQPAEFNIIPSIRAQLSSMRLAHFNFHPLPCTLNINCDTNNTILRRRETQVRMPQVFGP</sequence>